<keyword evidence="3" id="KW-0731">Sigma factor</keyword>
<feature type="domain" description="RNA polymerase sigma-70 region 2" evidence="6">
    <location>
        <begin position="45"/>
        <end position="108"/>
    </location>
</feature>
<proteinExistence type="inferred from homology"/>
<dbReference type="InterPro" id="IPR007627">
    <property type="entry name" value="RNA_pol_sigma70_r2"/>
</dbReference>
<evidence type="ECO:0000256" key="3">
    <source>
        <dbReference type="ARBA" id="ARBA00023082"/>
    </source>
</evidence>
<dbReference type="SUPFAM" id="SSF88946">
    <property type="entry name" value="Sigma2 domain of RNA polymerase sigma factors"/>
    <property type="match status" value="1"/>
</dbReference>
<evidence type="ECO:0000256" key="1">
    <source>
        <dbReference type="ARBA" id="ARBA00010641"/>
    </source>
</evidence>
<dbReference type="GO" id="GO:0016987">
    <property type="term" value="F:sigma factor activity"/>
    <property type="evidence" value="ECO:0007669"/>
    <property type="project" value="UniProtKB-KW"/>
</dbReference>
<dbReference type="InterPro" id="IPR014284">
    <property type="entry name" value="RNA_pol_sigma-70_dom"/>
</dbReference>
<evidence type="ECO:0000259" key="7">
    <source>
        <dbReference type="Pfam" id="PF08281"/>
    </source>
</evidence>
<dbReference type="EMBL" id="CP063458">
    <property type="protein sequence ID" value="QOV88837.1"/>
    <property type="molecule type" value="Genomic_DNA"/>
</dbReference>
<keyword evidence="2" id="KW-0805">Transcription regulation</keyword>
<evidence type="ECO:0000313" key="9">
    <source>
        <dbReference type="Proteomes" id="UP000593765"/>
    </source>
</evidence>
<dbReference type="AlphaFoldDB" id="A0A7M2WTJ1"/>
<evidence type="ECO:0000256" key="4">
    <source>
        <dbReference type="ARBA" id="ARBA00023125"/>
    </source>
</evidence>
<dbReference type="InterPro" id="IPR039425">
    <property type="entry name" value="RNA_pol_sigma-70-like"/>
</dbReference>
<dbReference type="InterPro" id="IPR013249">
    <property type="entry name" value="RNA_pol_sigma70_r4_t2"/>
</dbReference>
<gene>
    <name evidence="8" type="ORF">IPV69_21820</name>
</gene>
<dbReference type="InterPro" id="IPR036388">
    <property type="entry name" value="WH-like_DNA-bd_sf"/>
</dbReference>
<comment type="similarity">
    <text evidence="1">Belongs to the sigma-70 factor family. ECF subfamily.</text>
</comment>
<sequence length="207" mass="22934">MNLSGATTPQSALEAVTGSLPDGHAEVAARPDPHTIRLFEEAVGLHTRRLLAIARAIAGNRASAEDVVQQALTNLFQHRARYDWANPGAAGALMRRAVVNEALRLLRQPRMSVVADEYPDDRGRRGQDASPADPMIDRETVARVRQAIGRLPENFRAALVLCEYEGMAYVQIAQVLNASIPQIKTWLHRGRRLLAEMLKEGTDERER</sequence>
<dbReference type="SUPFAM" id="SSF88659">
    <property type="entry name" value="Sigma3 and sigma4 domains of RNA polymerase sigma factors"/>
    <property type="match status" value="1"/>
</dbReference>
<dbReference type="KEGG" id="hbs:IPV69_21820"/>
<dbReference type="RefSeq" id="WP_206291844.1">
    <property type="nucleotide sequence ID" value="NZ_CP063458.1"/>
</dbReference>
<evidence type="ECO:0000259" key="6">
    <source>
        <dbReference type="Pfam" id="PF04542"/>
    </source>
</evidence>
<evidence type="ECO:0000313" key="8">
    <source>
        <dbReference type="EMBL" id="QOV88837.1"/>
    </source>
</evidence>
<protein>
    <submittedName>
        <fullName evidence="8">Sigma-70 family RNA polymerase sigma factor</fullName>
    </submittedName>
</protein>
<accession>A0A7M2WTJ1</accession>
<keyword evidence="9" id="KW-1185">Reference proteome</keyword>
<dbReference type="InterPro" id="IPR013325">
    <property type="entry name" value="RNA_pol_sigma_r2"/>
</dbReference>
<dbReference type="PANTHER" id="PTHR43133:SF8">
    <property type="entry name" value="RNA POLYMERASE SIGMA FACTOR HI_1459-RELATED"/>
    <property type="match status" value="1"/>
</dbReference>
<dbReference type="InterPro" id="IPR013324">
    <property type="entry name" value="RNA_pol_sigma_r3/r4-like"/>
</dbReference>
<dbReference type="Pfam" id="PF04542">
    <property type="entry name" value="Sigma70_r2"/>
    <property type="match status" value="1"/>
</dbReference>
<keyword evidence="4" id="KW-0238">DNA-binding</keyword>
<dbReference type="NCBIfam" id="TIGR02937">
    <property type="entry name" value="sigma70-ECF"/>
    <property type="match status" value="1"/>
</dbReference>
<reference evidence="8 9" key="1">
    <citation type="submission" date="2020-10" db="EMBL/GenBank/DDBJ databases">
        <title>Wide distribution of Phycisphaera-like planctomycetes from WD2101 soil group in peatlands and genome analysis of the first cultivated representative.</title>
        <authorList>
            <person name="Dedysh S.N."/>
            <person name="Beletsky A.V."/>
            <person name="Ivanova A."/>
            <person name="Kulichevskaya I.S."/>
            <person name="Suzina N.E."/>
            <person name="Philippov D.A."/>
            <person name="Rakitin A.L."/>
            <person name="Mardanov A.V."/>
            <person name="Ravin N.V."/>
        </authorList>
    </citation>
    <scope>NUCLEOTIDE SEQUENCE [LARGE SCALE GENOMIC DNA]</scope>
    <source>
        <strain evidence="8 9">M1803</strain>
    </source>
</reference>
<keyword evidence="5" id="KW-0804">Transcription</keyword>
<dbReference type="CDD" id="cd06171">
    <property type="entry name" value="Sigma70_r4"/>
    <property type="match status" value="1"/>
</dbReference>
<feature type="domain" description="RNA polymerase sigma factor 70 region 4 type 2" evidence="7">
    <location>
        <begin position="143"/>
        <end position="194"/>
    </location>
</feature>
<name>A0A7M2WTJ1_9BACT</name>
<dbReference type="Pfam" id="PF08281">
    <property type="entry name" value="Sigma70_r4_2"/>
    <property type="match status" value="1"/>
</dbReference>
<dbReference type="Gene3D" id="1.10.1740.10">
    <property type="match status" value="1"/>
</dbReference>
<dbReference type="Proteomes" id="UP000593765">
    <property type="component" value="Chromosome"/>
</dbReference>
<dbReference type="Gene3D" id="1.10.10.10">
    <property type="entry name" value="Winged helix-like DNA-binding domain superfamily/Winged helix DNA-binding domain"/>
    <property type="match status" value="1"/>
</dbReference>
<dbReference type="GO" id="GO:0003677">
    <property type="term" value="F:DNA binding"/>
    <property type="evidence" value="ECO:0007669"/>
    <property type="project" value="UniProtKB-KW"/>
</dbReference>
<evidence type="ECO:0000256" key="2">
    <source>
        <dbReference type="ARBA" id="ARBA00023015"/>
    </source>
</evidence>
<evidence type="ECO:0000256" key="5">
    <source>
        <dbReference type="ARBA" id="ARBA00023163"/>
    </source>
</evidence>
<dbReference type="PANTHER" id="PTHR43133">
    <property type="entry name" value="RNA POLYMERASE ECF-TYPE SIGMA FACTO"/>
    <property type="match status" value="1"/>
</dbReference>
<dbReference type="GO" id="GO:0006352">
    <property type="term" value="P:DNA-templated transcription initiation"/>
    <property type="evidence" value="ECO:0007669"/>
    <property type="project" value="InterPro"/>
</dbReference>
<organism evidence="8 9">
    <name type="scientific">Humisphaera borealis</name>
    <dbReference type="NCBI Taxonomy" id="2807512"/>
    <lineage>
        <taxon>Bacteria</taxon>
        <taxon>Pseudomonadati</taxon>
        <taxon>Planctomycetota</taxon>
        <taxon>Phycisphaerae</taxon>
        <taxon>Tepidisphaerales</taxon>
        <taxon>Tepidisphaeraceae</taxon>
        <taxon>Humisphaera</taxon>
    </lineage>
</organism>